<evidence type="ECO:0000256" key="1">
    <source>
        <dbReference type="ARBA" id="ARBA00023157"/>
    </source>
</evidence>
<name>A0ABY7EIV5_MYAAR</name>
<dbReference type="PROSITE" id="PS00615">
    <property type="entry name" value="C_TYPE_LECTIN_1"/>
    <property type="match status" value="1"/>
</dbReference>
<keyword evidence="1" id="KW-1015">Disulfide bond</keyword>
<proteinExistence type="predicted"/>
<accession>A0ABY7EIV5</accession>
<dbReference type="SMART" id="SM00034">
    <property type="entry name" value="CLECT"/>
    <property type="match status" value="1"/>
</dbReference>
<dbReference type="InterPro" id="IPR050111">
    <property type="entry name" value="C-type_lectin/snaclec_domain"/>
</dbReference>
<dbReference type="EMBL" id="CP111017">
    <property type="protein sequence ID" value="WAR07106.1"/>
    <property type="molecule type" value="Genomic_DNA"/>
</dbReference>
<dbReference type="Gene3D" id="3.10.100.10">
    <property type="entry name" value="Mannose-Binding Protein A, subunit A"/>
    <property type="match status" value="1"/>
</dbReference>
<dbReference type="InterPro" id="IPR016187">
    <property type="entry name" value="CTDL_fold"/>
</dbReference>
<evidence type="ECO:0000313" key="4">
    <source>
        <dbReference type="Proteomes" id="UP001164746"/>
    </source>
</evidence>
<dbReference type="InterPro" id="IPR016186">
    <property type="entry name" value="C-type_lectin-like/link_sf"/>
</dbReference>
<reference evidence="3" key="1">
    <citation type="submission" date="2022-11" db="EMBL/GenBank/DDBJ databases">
        <title>Centuries of genome instability and evolution in soft-shell clam transmissible cancer (bioRxiv).</title>
        <authorList>
            <person name="Hart S.F.M."/>
            <person name="Yonemitsu M.A."/>
            <person name="Giersch R.M."/>
            <person name="Beal B.F."/>
            <person name="Arriagada G."/>
            <person name="Davis B.W."/>
            <person name="Ostrander E.A."/>
            <person name="Goff S.P."/>
            <person name="Metzger M.J."/>
        </authorList>
    </citation>
    <scope>NUCLEOTIDE SEQUENCE</scope>
    <source>
        <strain evidence="3">MELC-2E11</strain>
        <tissue evidence="3">Siphon/mantle</tissue>
    </source>
</reference>
<organism evidence="3 4">
    <name type="scientific">Mya arenaria</name>
    <name type="common">Soft-shell clam</name>
    <dbReference type="NCBI Taxonomy" id="6604"/>
    <lineage>
        <taxon>Eukaryota</taxon>
        <taxon>Metazoa</taxon>
        <taxon>Spiralia</taxon>
        <taxon>Lophotrochozoa</taxon>
        <taxon>Mollusca</taxon>
        <taxon>Bivalvia</taxon>
        <taxon>Autobranchia</taxon>
        <taxon>Heteroconchia</taxon>
        <taxon>Euheterodonta</taxon>
        <taxon>Imparidentia</taxon>
        <taxon>Neoheterodontei</taxon>
        <taxon>Myida</taxon>
        <taxon>Myoidea</taxon>
        <taxon>Myidae</taxon>
        <taxon>Mya</taxon>
    </lineage>
</organism>
<evidence type="ECO:0000313" key="3">
    <source>
        <dbReference type="EMBL" id="WAR07106.1"/>
    </source>
</evidence>
<dbReference type="Pfam" id="PF00059">
    <property type="entry name" value="Lectin_C"/>
    <property type="match status" value="1"/>
</dbReference>
<gene>
    <name evidence="3" type="ORF">MAR_017064</name>
</gene>
<evidence type="ECO:0000259" key="2">
    <source>
        <dbReference type="PROSITE" id="PS50041"/>
    </source>
</evidence>
<dbReference type="InterPro" id="IPR018378">
    <property type="entry name" value="C-type_lectin_CS"/>
</dbReference>
<dbReference type="Proteomes" id="UP001164746">
    <property type="component" value="Chromosome 6"/>
</dbReference>
<dbReference type="SUPFAM" id="SSF56436">
    <property type="entry name" value="C-type lectin-like"/>
    <property type="match status" value="1"/>
</dbReference>
<protein>
    <submittedName>
        <fullName evidence="3">SLXA-like protein</fullName>
    </submittedName>
</protein>
<keyword evidence="4" id="KW-1185">Reference proteome</keyword>
<sequence length="129" mass="14425">MDRKECEPGWTSFGSHCYRLDSTIYKGWSASEQACLIEGAHLVSITSGEENDFIQKLHQSDALAKLLMIWLGLDLTQAQPHWTDGSDFSYSNFGIPLGTGQGNCVELNQIGEWENANCTDARMFICEKD</sequence>
<dbReference type="CDD" id="cd00037">
    <property type="entry name" value="CLECT"/>
    <property type="match status" value="1"/>
</dbReference>
<dbReference type="PROSITE" id="PS50041">
    <property type="entry name" value="C_TYPE_LECTIN_2"/>
    <property type="match status" value="1"/>
</dbReference>
<dbReference type="PANTHER" id="PTHR22803">
    <property type="entry name" value="MANNOSE, PHOSPHOLIPASE, LECTIN RECEPTOR RELATED"/>
    <property type="match status" value="1"/>
</dbReference>
<dbReference type="InterPro" id="IPR001304">
    <property type="entry name" value="C-type_lectin-like"/>
</dbReference>
<feature type="domain" description="C-type lectin" evidence="2">
    <location>
        <begin position="13"/>
        <end position="127"/>
    </location>
</feature>